<dbReference type="InterPro" id="IPR050523">
    <property type="entry name" value="AKR_Detox_Biosynth"/>
</dbReference>
<evidence type="ECO:0000259" key="2">
    <source>
        <dbReference type="Pfam" id="PF00248"/>
    </source>
</evidence>
<dbReference type="PANTHER" id="PTHR43364:SF4">
    <property type="entry name" value="NAD(P)-LINKED OXIDOREDUCTASE SUPERFAMILY PROTEIN"/>
    <property type="match status" value="1"/>
</dbReference>
<dbReference type="PANTHER" id="PTHR43364">
    <property type="entry name" value="NADH-SPECIFIC METHYLGLYOXAL REDUCTASE-RELATED"/>
    <property type="match status" value="1"/>
</dbReference>
<evidence type="ECO:0000256" key="1">
    <source>
        <dbReference type="ARBA" id="ARBA00023002"/>
    </source>
</evidence>
<evidence type="ECO:0000313" key="3">
    <source>
        <dbReference type="EMBL" id="KAJ7192922.1"/>
    </source>
</evidence>
<name>A0AAD6UR57_9AGAR</name>
<gene>
    <name evidence="3" type="ORF">GGX14DRAFT_479475</name>
</gene>
<dbReference type="SUPFAM" id="SSF51430">
    <property type="entry name" value="NAD(P)-linked oxidoreductase"/>
    <property type="match status" value="1"/>
</dbReference>
<keyword evidence="1" id="KW-0560">Oxidoreductase</keyword>
<evidence type="ECO:0000313" key="4">
    <source>
        <dbReference type="Proteomes" id="UP001219525"/>
    </source>
</evidence>
<comment type="caution">
    <text evidence="3">The sequence shown here is derived from an EMBL/GenBank/DDBJ whole genome shotgun (WGS) entry which is preliminary data.</text>
</comment>
<reference evidence="3" key="1">
    <citation type="submission" date="2023-03" db="EMBL/GenBank/DDBJ databases">
        <title>Massive genome expansion in bonnet fungi (Mycena s.s.) driven by repeated elements and novel gene families across ecological guilds.</title>
        <authorList>
            <consortium name="Lawrence Berkeley National Laboratory"/>
            <person name="Harder C.B."/>
            <person name="Miyauchi S."/>
            <person name="Viragh M."/>
            <person name="Kuo A."/>
            <person name="Thoen E."/>
            <person name="Andreopoulos B."/>
            <person name="Lu D."/>
            <person name="Skrede I."/>
            <person name="Drula E."/>
            <person name="Henrissat B."/>
            <person name="Morin E."/>
            <person name="Kohler A."/>
            <person name="Barry K."/>
            <person name="LaButti K."/>
            <person name="Morin E."/>
            <person name="Salamov A."/>
            <person name="Lipzen A."/>
            <person name="Mereny Z."/>
            <person name="Hegedus B."/>
            <person name="Baldrian P."/>
            <person name="Stursova M."/>
            <person name="Weitz H."/>
            <person name="Taylor A."/>
            <person name="Grigoriev I.V."/>
            <person name="Nagy L.G."/>
            <person name="Martin F."/>
            <person name="Kauserud H."/>
        </authorList>
    </citation>
    <scope>NUCLEOTIDE SEQUENCE</scope>
    <source>
        <strain evidence="3">9144</strain>
    </source>
</reference>
<dbReference type="Gene3D" id="3.20.20.100">
    <property type="entry name" value="NADP-dependent oxidoreductase domain"/>
    <property type="match status" value="1"/>
</dbReference>
<dbReference type="CDD" id="cd19075">
    <property type="entry name" value="AKR_AKR7A1-5"/>
    <property type="match status" value="1"/>
</dbReference>
<dbReference type="InterPro" id="IPR023210">
    <property type="entry name" value="NADP_OxRdtase_dom"/>
</dbReference>
<keyword evidence="4" id="KW-1185">Reference proteome</keyword>
<dbReference type="AlphaFoldDB" id="A0AAD6UR57"/>
<dbReference type="Pfam" id="PF00248">
    <property type="entry name" value="Aldo_ket_red"/>
    <property type="match status" value="1"/>
</dbReference>
<accession>A0AAD6UR57</accession>
<dbReference type="Proteomes" id="UP001219525">
    <property type="component" value="Unassembled WGS sequence"/>
</dbReference>
<proteinExistence type="predicted"/>
<feature type="domain" description="NADP-dependent oxidoreductase" evidence="2">
    <location>
        <begin position="51"/>
        <end position="335"/>
    </location>
</feature>
<dbReference type="GO" id="GO:0016491">
    <property type="term" value="F:oxidoreductase activity"/>
    <property type="evidence" value="ECO:0007669"/>
    <property type="project" value="UniProtKB-KW"/>
</dbReference>
<protein>
    <submittedName>
        <fullName evidence="3">Aflatoxin B1-aldehyde reductase</fullName>
    </submittedName>
</protein>
<dbReference type="EMBL" id="JARJCW010000114">
    <property type="protein sequence ID" value="KAJ7192922.1"/>
    <property type="molecule type" value="Genomic_DNA"/>
</dbReference>
<organism evidence="3 4">
    <name type="scientific">Mycena pura</name>
    <dbReference type="NCBI Taxonomy" id="153505"/>
    <lineage>
        <taxon>Eukaryota</taxon>
        <taxon>Fungi</taxon>
        <taxon>Dikarya</taxon>
        <taxon>Basidiomycota</taxon>
        <taxon>Agaricomycotina</taxon>
        <taxon>Agaricomycetes</taxon>
        <taxon>Agaricomycetidae</taxon>
        <taxon>Agaricales</taxon>
        <taxon>Marasmiineae</taxon>
        <taxon>Mycenaceae</taxon>
        <taxon>Mycena</taxon>
    </lineage>
</organism>
<sequence>MAGSGGVVIIRAHGPHIKGSLQAFFDPTTSWTRPSSGAGGIGALGTFCKLTDARAAQPVLDAWCEVCGPSAIDTSNLYGFGTSEKILAEMDLHGSVVDTKFYPLAPGDHSVAKLKESYKKSVESLKGIKIRVLYLHAPDRATPFVETLEVIDELYKEGKFEMFGLSNYRTYEVAEIVTLCRANGWIAPSVYEGLYNAIDRTAETELFPCLRHFGMKFAAYCPLAGGYLVGHLLAQKTDIPRGSHFDPRNPFGRWYQDRYLHMNDAMLELNKVVEEHGLSMNNASVRWLHHHSAMIPTDLGIIFGGSSPMHVKKTLQYCTEGPLPKTVVEAYDDCYAKVKGRLPNFHHDPAWYDAKVYGY</sequence>
<dbReference type="InterPro" id="IPR036812">
    <property type="entry name" value="NAD(P)_OxRdtase_dom_sf"/>
</dbReference>